<evidence type="ECO:0000313" key="6">
    <source>
        <dbReference type="Proteomes" id="UP000825799"/>
    </source>
</evidence>
<evidence type="ECO:0000313" key="5">
    <source>
        <dbReference type="EMBL" id="QYO78805.1"/>
    </source>
</evidence>
<dbReference type="Gene3D" id="3.40.605.10">
    <property type="entry name" value="Aldehyde Dehydrogenase, Chain A, domain 1"/>
    <property type="match status" value="1"/>
</dbReference>
<dbReference type="PROSITE" id="PS00687">
    <property type="entry name" value="ALDEHYDE_DEHYDR_GLU"/>
    <property type="match status" value="1"/>
</dbReference>
<dbReference type="InterPro" id="IPR029510">
    <property type="entry name" value="Ald_DH_CS_GLU"/>
</dbReference>
<keyword evidence="1 3" id="KW-0560">Oxidoreductase</keyword>
<dbReference type="RefSeq" id="WP_220307257.1">
    <property type="nucleotide sequence ID" value="NZ_CP080590.1"/>
</dbReference>
<dbReference type="InterPro" id="IPR016162">
    <property type="entry name" value="Ald_DH_N"/>
</dbReference>
<evidence type="ECO:0000256" key="3">
    <source>
        <dbReference type="RuleBase" id="RU003345"/>
    </source>
</evidence>
<evidence type="ECO:0000256" key="1">
    <source>
        <dbReference type="ARBA" id="ARBA00023002"/>
    </source>
</evidence>
<dbReference type="Gene3D" id="3.40.309.10">
    <property type="entry name" value="Aldehyde Dehydrogenase, Chain A, domain 2"/>
    <property type="match status" value="1"/>
</dbReference>
<feature type="domain" description="Aldehyde dehydrogenase" evidence="4">
    <location>
        <begin position="3"/>
        <end position="454"/>
    </location>
</feature>
<dbReference type="Pfam" id="PF00171">
    <property type="entry name" value="Aldedh"/>
    <property type="match status" value="1"/>
</dbReference>
<dbReference type="InterPro" id="IPR016163">
    <property type="entry name" value="Ald_DH_C"/>
</dbReference>
<reference evidence="5 6" key="1">
    <citation type="submission" date="2021-08" db="EMBL/GenBank/DDBJ databases">
        <title>Devosia salina sp. nov., isolated from the South China Sea sediment.</title>
        <authorList>
            <person name="Zhou Z."/>
        </authorList>
    </citation>
    <scope>NUCLEOTIDE SEQUENCE [LARGE SCALE GENOMIC DNA]</scope>
    <source>
        <strain evidence="5 6">SCS-3</strain>
    </source>
</reference>
<proteinExistence type="inferred from homology"/>
<comment type="similarity">
    <text evidence="3">Belongs to the aldehyde dehydrogenase family.</text>
</comment>
<feature type="active site" evidence="2">
    <location>
        <position position="230"/>
    </location>
</feature>
<gene>
    <name evidence="5" type="ORF">K1X15_09820</name>
</gene>
<evidence type="ECO:0000259" key="4">
    <source>
        <dbReference type="Pfam" id="PF00171"/>
    </source>
</evidence>
<accession>A0ABX8WIT5</accession>
<sequence length="460" mass="49582">MTETVKIISPIDGSVYAERPLAGAEDIAAATTRARAAQRDWRHVPLADRVAAVGRMVDELLAMNDDIVPELAWQMGRPIRFGGEKRGVEERSRHMLAIAEDALAPMQRPDKVGFTRYITHEPLGLVVVVAPWNYPFLTAVNSIIPGLVAGNALLLKHASQTLLAGERFAEAARRAGLPAGIFQNLVMGHADTEMLIGSGAVDHINFTGSVEGGRRIEKAAAGTFATLGLELGGKDPAYVRADADLDYAAENLVDGSFFNSGQSCCGVERIYVHQSAYDGFVERFLDQAQGWTLGDPLDPDTIVGPMARGGFADHVRQQTEEAVRGGATRHLNARHARDVAGSPWLAPEVLTGVNHQMSVMREESFGPVVGIMKVADDEEAITLMNDSPYGLTASIWTRDIDAAARIGAEIETGTVFANRCDYLDPALVWTGIKDTGKGGALSEIGYHNLTQAKSYHLKTL</sequence>
<organism evidence="5 6">
    <name type="scientific">Devosia salina</name>
    <dbReference type="NCBI Taxonomy" id="2860336"/>
    <lineage>
        <taxon>Bacteria</taxon>
        <taxon>Pseudomonadati</taxon>
        <taxon>Pseudomonadota</taxon>
        <taxon>Alphaproteobacteria</taxon>
        <taxon>Hyphomicrobiales</taxon>
        <taxon>Devosiaceae</taxon>
        <taxon>Devosia</taxon>
    </lineage>
</organism>
<evidence type="ECO:0000256" key="2">
    <source>
        <dbReference type="PROSITE-ProRule" id="PRU10007"/>
    </source>
</evidence>
<dbReference type="Proteomes" id="UP000825799">
    <property type="component" value="Chromosome"/>
</dbReference>
<dbReference type="PROSITE" id="PS00070">
    <property type="entry name" value="ALDEHYDE_DEHYDR_CYS"/>
    <property type="match status" value="1"/>
</dbReference>
<dbReference type="InterPro" id="IPR016160">
    <property type="entry name" value="Ald_DH_CS_CYS"/>
</dbReference>
<dbReference type="CDD" id="cd07102">
    <property type="entry name" value="ALDH_EDX86601"/>
    <property type="match status" value="1"/>
</dbReference>
<dbReference type="InterPro" id="IPR015590">
    <property type="entry name" value="Aldehyde_DH_dom"/>
</dbReference>
<dbReference type="PANTHER" id="PTHR11699">
    <property type="entry name" value="ALDEHYDE DEHYDROGENASE-RELATED"/>
    <property type="match status" value="1"/>
</dbReference>
<dbReference type="EMBL" id="CP080590">
    <property type="protein sequence ID" value="QYO78805.1"/>
    <property type="molecule type" value="Genomic_DNA"/>
</dbReference>
<dbReference type="SUPFAM" id="SSF53720">
    <property type="entry name" value="ALDH-like"/>
    <property type="match status" value="1"/>
</dbReference>
<name>A0ABX8WIT5_9HYPH</name>
<dbReference type="InterPro" id="IPR016161">
    <property type="entry name" value="Ald_DH/histidinol_DH"/>
</dbReference>
<keyword evidence="6" id="KW-1185">Reference proteome</keyword>
<protein>
    <submittedName>
        <fullName evidence="5">Aldehyde dehydrogenase family protein</fullName>
    </submittedName>
</protein>